<evidence type="ECO:0000313" key="3">
    <source>
        <dbReference type="Proteomes" id="UP001228049"/>
    </source>
</evidence>
<accession>A0AAD9F717</accession>
<dbReference type="AlphaFoldDB" id="A0AAD9F717"/>
<evidence type="ECO:0000256" key="1">
    <source>
        <dbReference type="SAM" id="MobiDB-lite"/>
    </source>
</evidence>
<proteinExistence type="predicted"/>
<protein>
    <submittedName>
        <fullName evidence="2">Uncharacterized protein</fullName>
    </submittedName>
</protein>
<reference evidence="2" key="1">
    <citation type="submission" date="2023-04" db="EMBL/GenBank/DDBJ databases">
        <title>Chromosome-level genome of Chaenocephalus aceratus.</title>
        <authorList>
            <person name="Park H."/>
        </authorList>
    </citation>
    <scope>NUCLEOTIDE SEQUENCE</scope>
    <source>
        <strain evidence="2">DE</strain>
        <tissue evidence="2">Muscle</tissue>
    </source>
</reference>
<organism evidence="2 3">
    <name type="scientific">Dissostichus eleginoides</name>
    <name type="common">Patagonian toothfish</name>
    <name type="synonym">Dissostichus amissus</name>
    <dbReference type="NCBI Taxonomy" id="100907"/>
    <lineage>
        <taxon>Eukaryota</taxon>
        <taxon>Metazoa</taxon>
        <taxon>Chordata</taxon>
        <taxon>Craniata</taxon>
        <taxon>Vertebrata</taxon>
        <taxon>Euteleostomi</taxon>
        <taxon>Actinopterygii</taxon>
        <taxon>Neopterygii</taxon>
        <taxon>Teleostei</taxon>
        <taxon>Neoteleostei</taxon>
        <taxon>Acanthomorphata</taxon>
        <taxon>Eupercaria</taxon>
        <taxon>Perciformes</taxon>
        <taxon>Notothenioidei</taxon>
        <taxon>Nototheniidae</taxon>
        <taxon>Dissostichus</taxon>
    </lineage>
</organism>
<feature type="region of interest" description="Disordered" evidence="1">
    <location>
        <begin position="1"/>
        <end position="25"/>
    </location>
</feature>
<name>A0AAD9F717_DISEL</name>
<keyword evidence="3" id="KW-1185">Reference proteome</keyword>
<evidence type="ECO:0000313" key="2">
    <source>
        <dbReference type="EMBL" id="KAK1891427.1"/>
    </source>
</evidence>
<dbReference type="EMBL" id="JASDAP010000015">
    <property type="protein sequence ID" value="KAK1891427.1"/>
    <property type="molecule type" value="Genomic_DNA"/>
</dbReference>
<gene>
    <name evidence="2" type="ORF">KUDE01_010255</name>
</gene>
<comment type="caution">
    <text evidence="2">The sequence shown here is derived from an EMBL/GenBank/DDBJ whole genome shotgun (WGS) entry which is preliminary data.</text>
</comment>
<sequence>MESSPQDSASDPGRSGSEPATPLTETTVILELLPGEEHLSPAKKPSSKVTALSLRFLLTPAFILVAPRQGYG</sequence>
<dbReference type="Proteomes" id="UP001228049">
    <property type="component" value="Unassembled WGS sequence"/>
</dbReference>